<evidence type="ECO:0000313" key="2">
    <source>
        <dbReference type="EMBL" id="MQY10176.1"/>
    </source>
</evidence>
<protein>
    <recommendedName>
        <fullName evidence="4">Secreted protein</fullName>
    </recommendedName>
</protein>
<dbReference type="AlphaFoldDB" id="A0A7K0C9W2"/>
<reference evidence="2 3" key="1">
    <citation type="submission" date="2019-10" db="EMBL/GenBank/DDBJ databases">
        <title>Streptomyces smaragdinus sp. nov. and Streptomyces fabii sp. nov., isolated from the gut of fungus growing-termite Macrotermes natalensis.</title>
        <authorList>
            <person name="Schwitalla J."/>
            <person name="Benndorf R."/>
            <person name="Martin K."/>
            <person name="De Beer W."/>
            <person name="Kaster A.-K."/>
            <person name="Vollmers J."/>
            <person name="Poulsen M."/>
            <person name="Beemelmanns C."/>
        </authorList>
    </citation>
    <scope>NUCLEOTIDE SEQUENCE [LARGE SCALE GENOMIC DNA]</scope>
    <source>
        <strain evidence="2 3">RB5</strain>
    </source>
</reference>
<feature type="signal peptide" evidence="1">
    <location>
        <begin position="1"/>
        <end position="30"/>
    </location>
</feature>
<evidence type="ECO:0000313" key="3">
    <source>
        <dbReference type="Proteomes" id="UP000466345"/>
    </source>
</evidence>
<proteinExistence type="predicted"/>
<keyword evidence="3" id="KW-1185">Reference proteome</keyword>
<organism evidence="2 3">
    <name type="scientific">Streptomyces smaragdinus</name>
    <dbReference type="NCBI Taxonomy" id="2585196"/>
    <lineage>
        <taxon>Bacteria</taxon>
        <taxon>Bacillati</taxon>
        <taxon>Actinomycetota</taxon>
        <taxon>Actinomycetes</taxon>
        <taxon>Kitasatosporales</taxon>
        <taxon>Streptomycetaceae</taxon>
        <taxon>Streptomyces</taxon>
    </lineage>
</organism>
<sequence>MRLIRRAATSAAGIALATGAVIGAAGTAQAAGMSMGTPAMQPTVDCPCTWSDTIDGTYFEYDAGGRGGRAFLYKNGALTGKVEFHPYGEKIWLYDIKSDGDTFYVKATWYVNVGDDVYKPRSTPLYGPENGGGPTIDASWDEGTAVTVSVYDNSDGTGLIGSFTGVA</sequence>
<dbReference type="RefSeq" id="WP_153449523.1">
    <property type="nucleotide sequence ID" value="NZ_WEGJ01000001.1"/>
</dbReference>
<keyword evidence="1" id="KW-0732">Signal</keyword>
<accession>A0A7K0C9W2</accession>
<name>A0A7K0C9W2_9ACTN</name>
<evidence type="ECO:0000256" key="1">
    <source>
        <dbReference type="SAM" id="SignalP"/>
    </source>
</evidence>
<dbReference type="Proteomes" id="UP000466345">
    <property type="component" value="Unassembled WGS sequence"/>
</dbReference>
<gene>
    <name evidence="2" type="ORF">SRB5_02830</name>
</gene>
<dbReference type="EMBL" id="WEGJ01000001">
    <property type="protein sequence ID" value="MQY10176.1"/>
    <property type="molecule type" value="Genomic_DNA"/>
</dbReference>
<feature type="chain" id="PRO_5029652958" description="Secreted protein" evidence="1">
    <location>
        <begin position="31"/>
        <end position="167"/>
    </location>
</feature>
<comment type="caution">
    <text evidence="2">The sequence shown here is derived from an EMBL/GenBank/DDBJ whole genome shotgun (WGS) entry which is preliminary data.</text>
</comment>
<evidence type="ECO:0008006" key="4">
    <source>
        <dbReference type="Google" id="ProtNLM"/>
    </source>
</evidence>
<dbReference type="OrthoDB" id="4303498at2"/>